<feature type="chain" id="PRO_5034730613" description="1-alkyl-2-acetylglycerophosphocholine esterase" evidence="5">
    <location>
        <begin position="26"/>
        <end position="377"/>
    </location>
</feature>
<name>A0A8H6CIB1_9LECA</name>
<evidence type="ECO:0000256" key="4">
    <source>
        <dbReference type="ARBA" id="ARBA00023098"/>
    </source>
</evidence>
<evidence type="ECO:0000313" key="7">
    <source>
        <dbReference type="Proteomes" id="UP000593566"/>
    </source>
</evidence>
<dbReference type="GO" id="GO:0016042">
    <property type="term" value="P:lipid catabolic process"/>
    <property type="evidence" value="ECO:0007669"/>
    <property type="project" value="UniProtKB-KW"/>
</dbReference>
<evidence type="ECO:0000256" key="3">
    <source>
        <dbReference type="ARBA" id="ARBA00022963"/>
    </source>
</evidence>
<proteinExistence type="predicted"/>
<accession>A0A8H6CIB1</accession>
<evidence type="ECO:0000313" key="6">
    <source>
        <dbReference type="EMBL" id="KAF6223751.1"/>
    </source>
</evidence>
<dbReference type="EMBL" id="JACCJB010000010">
    <property type="protein sequence ID" value="KAF6223751.1"/>
    <property type="molecule type" value="Genomic_DNA"/>
</dbReference>
<keyword evidence="2" id="KW-0378">Hydrolase</keyword>
<keyword evidence="5" id="KW-0732">Signal</keyword>
<sequence length="377" mass="40612">MVSLPDTIHLGTIVILLLLLPAVQSTVVLPKPSGPYNTRITTAELVDKTRLDPFAPNRTQRAIMVTVFYPITKPSECDPLRTVNYMPLATAQFWDQEFSSYGITNATLENFRSAPVAPTPPSRHPATTTPTPSAIAATVASTGYVVLTIDHPHDAFIVEYPTGPPTYAANISSAAQTSLDLATRASDVSFLLDQLGANDTVRDVIPGAGRGLDVRRVAMYGHSFGGATAAAAMLSDHRIAGGLNMDGTFYGAVVERGLDRPFMLFSNPKSMPNQTFYGDDSWAETWPRLRGWRRELALAGAAHNTFSDIPLLTKLLGLSPFNATSVTGSALGTIDGARGFDVITAYVVAFLDFVLKGAESELLRMPSPLYHEVTLVR</sequence>
<keyword evidence="7" id="KW-1185">Reference proteome</keyword>
<dbReference type="PANTHER" id="PTHR10272">
    <property type="entry name" value="PLATELET-ACTIVATING FACTOR ACETYLHYDROLASE"/>
    <property type="match status" value="1"/>
</dbReference>
<dbReference type="InterPro" id="IPR029058">
    <property type="entry name" value="AB_hydrolase_fold"/>
</dbReference>
<dbReference type="AlphaFoldDB" id="A0A8H6CIB1"/>
<evidence type="ECO:0000256" key="5">
    <source>
        <dbReference type="SAM" id="SignalP"/>
    </source>
</evidence>
<dbReference type="Gene3D" id="3.40.50.1820">
    <property type="entry name" value="alpha/beta hydrolase"/>
    <property type="match status" value="1"/>
</dbReference>
<dbReference type="Proteomes" id="UP000593566">
    <property type="component" value="Unassembled WGS sequence"/>
</dbReference>
<comment type="caution">
    <text evidence="6">The sequence shown here is derived from an EMBL/GenBank/DDBJ whole genome shotgun (WGS) entry which is preliminary data.</text>
</comment>
<protein>
    <recommendedName>
        <fullName evidence="1">1-alkyl-2-acetylglycerophosphocholine esterase</fullName>
        <ecNumber evidence="1">3.1.1.47</ecNumber>
    </recommendedName>
</protein>
<dbReference type="Pfam" id="PF03403">
    <property type="entry name" value="PAF-AH_p_II"/>
    <property type="match status" value="1"/>
</dbReference>
<dbReference type="RefSeq" id="XP_037152968.1">
    <property type="nucleotide sequence ID" value="XM_037291533.1"/>
</dbReference>
<dbReference type="GeneID" id="59329013"/>
<dbReference type="GO" id="GO:0003847">
    <property type="term" value="F:1-alkyl-2-acetylglycerophosphocholine esterase activity"/>
    <property type="evidence" value="ECO:0007669"/>
    <property type="project" value="UniProtKB-EC"/>
</dbReference>
<keyword evidence="4" id="KW-0443">Lipid metabolism</keyword>
<reference evidence="6 7" key="1">
    <citation type="journal article" date="2020" name="Genomics">
        <title>Complete, high-quality genomes from long-read metagenomic sequencing of two wolf lichen thalli reveals enigmatic genome architecture.</title>
        <authorList>
            <person name="McKenzie S.K."/>
            <person name="Walston R.F."/>
            <person name="Allen J.L."/>
        </authorList>
    </citation>
    <scope>NUCLEOTIDE SEQUENCE [LARGE SCALE GENOMIC DNA]</scope>
    <source>
        <strain evidence="6">WasteWater1</strain>
    </source>
</reference>
<dbReference type="SUPFAM" id="SSF53474">
    <property type="entry name" value="alpha/beta-Hydrolases"/>
    <property type="match status" value="1"/>
</dbReference>
<organism evidence="6 7">
    <name type="scientific">Letharia lupina</name>
    <dbReference type="NCBI Taxonomy" id="560253"/>
    <lineage>
        <taxon>Eukaryota</taxon>
        <taxon>Fungi</taxon>
        <taxon>Dikarya</taxon>
        <taxon>Ascomycota</taxon>
        <taxon>Pezizomycotina</taxon>
        <taxon>Lecanoromycetes</taxon>
        <taxon>OSLEUM clade</taxon>
        <taxon>Lecanoromycetidae</taxon>
        <taxon>Lecanorales</taxon>
        <taxon>Lecanorineae</taxon>
        <taxon>Parmeliaceae</taxon>
        <taxon>Letharia</taxon>
    </lineage>
</organism>
<keyword evidence="3" id="KW-0442">Lipid degradation</keyword>
<gene>
    <name evidence="6" type="ORF">HO133_000594</name>
</gene>
<feature type="signal peptide" evidence="5">
    <location>
        <begin position="1"/>
        <end position="25"/>
    </location>
</feature>
<evidence type="ECO:0000256" key="1">
    <source>
        <dbReference type="ARBA" id="ARBA00013201"/>
    </source>
</evidence>
<evidence type="ECO:0000256" key="2">
    <source>
        <dbReference type="ARBA" id="ARBA00022801"/>
    </source>
</evidence>
<dbReference type="EC" id="3.1.1.47" evidence="1"/>
<dbReference type="PANTHER" id="PTHR10272:SF14">
    <property type="entry name" value="PAF ACETYLHYDROLASE FAMILY PROTEIN"/>
    <property type="match status" value="1"/>
</dbReference>